<dbReference type="EMBL" id="JAPJDO010000004">
    <property type="protein sequence ID" value="MCX2936405.1"/>
    <property type="molecule type" value="Genomic_DNA"/>
</dbReference>
<proteinExistence type="predicted"/>
<reference evidence="2 3" key="1">
    <citation type="submission" date="2022-11" db="EMBL/GenBank/DDBJ databases">
        <title>Mycobacterium sp. nov.</title>
        <authorList>
            <person name="Papic B."/>
            <person name="Spicic S."/>
            <person name="Duvnjak S."/>
        </authorList>
    </citation>
    <scope>NUCLEOTIDE SEQUENCE [LARGE SCALE GENOMIC DNA]</scope>
    <source>
        <strain evidence="2 3">CVI_P4</strain>
    </source>
</reference>
<evidence type="ECO:0000313" key="2">
    <source>
        <dbReference type="EMBL" id="MCX2936405.1"/>
    </source>
</evidence>
<keyword evidence="1" id="KW-1133">Transmembrane helix</keyword>
<accession>A0ABT3SA70</accession>
<name>A0ABT3SA70_9MYCO</name>
<dbReference type="RefSeq" id="WP_265995859.1">
    <property type="nucleotide sequence ID" value="NZ_JAPJDN010000004.1"/>
</dbReference>
<dbReference type="Pfam" id="PF17198">
    <property type="entry name" value="AveC_like"/>
    <property type="match status" value="1"/>
</dbReference>
<organism evidence="2 3">
    <name type="scientific">Mycobacterium pinniadriaticum</name>
    <dbReference type="NCBI Taxonomy" id="2994102"/>
    <lineage>
        <taxon>Bacteria</taxon>
        <taxon>Bacillati</taxon>
        <taxon>Actinomycetota</taxon>
        <taxon>Actinomycetes</taxon>
        <taxon>Mycobacteriales</taxon>
        <taxon>Mycobacteriaceae</taxon>
        <taxon>Mycobacterium</taxon>
    </lineage>
</organism>
<dbReference type="InterPro" id="IPR033459">
    <property type="entry name" value="AveC-like"/>
</dbReference>
<keyword evidence="1" id="KW-0812">Transmembrane</keyword>
<comment type="caution">
    <text evidence="2">The sequence shown here is derived from an EMBL/GenBank/DDBJ whole genome shotgun (WGS) entry which is preliminary data.</text>
</comment>
<feature type="transmembrane region" description="Helical" evidence="1">
    <location>
        <begin position="99"/>
        <end position="121"/>
    </location>
</feature>
<dbReference type="Proteomes" id="UP001300745">
    <property type="component" value="Unassembled WGS sequence"/>
</dbReference>
<sequence length="353" mass="38820">MTSGANTVAEPAVARAAGQRPSGTVWVWACGGAVLVVLAITCWARWLASPQATPVDPGPDPYDFGWVIRLTEVVSLSVFAVLLWYTLLRPAYRWRTVTLDGKLFLGGLFASVLDVLCQMFNPTWAMNAHSLNLGTWADKFPGFAAPQGERWAWSLGWCMPAYIWLGVGAAIVGCAYLDLLRKRLPRVSTVALYVIVLVTFMVLFGCLATTWNRTGVYTYVSSPNALTLWADTTHRLPVTELLFISAYCLMFTWLRDSRDVNGRCAVDRDVDAMTMGPRFKALMSTLAVIGWAGFTTLVAYQIPNDWISMTGGRDSIPALPSYQQGSMYCGQPGKPLCPNQYLDQLQHTYGGSG</sequence>
<keyword evidence="3" id="KW-1185">Reference proteome</keyword>
<evidence type="ECO:0000256" key="1">
    <source>
        <dbReference type="SAM" id="Phobius"/>
    </source>
</evidence>
<evidence type="ECO:0000313" key="3">
    <source>
        <dbReference type="Proteomes" id="UP001300745"/>
    </source>
</evidence>
<protein>
    <submittedName>
        <fullName evidence="2">Spirocyclase AveC family protein</fullName>
    </submittedName>
</protein>
<feature type="transmembrane region" description="Helical" evidence="1">
    <location>
        <begin position="191"/>
        <end position="211"/>
    </location>
</feature>
<gene>
    <name evidence="2" type="ORF">ORI27_06835</name>
</gene>
<keyword evidence="1" id="KW-0472">Membrane</keyword>
<feature type="transmembrane region" description="Helical" evidence="1">
    <location>
        <begin position="161"/>
        <end position="179"/>
    </location>
</feature>
<feature type="transmembrane region" description="Helical" evidence="1">
    <location>
        <begin position="25"/>
        <end position="46"/>
    </location>
</feature>
<feature type="transmembrane region" description="Helical" evidence="1">
    <location>
        <begin position="236"/>
        <end position="254"/>
    </location>
</feature>
<feature type="transmembrane region" description="Helical" evidence="1">
    <location>
        <begin position="281"/>
        <end position="302"/>
    </location>
</feature>
<feature type="transmembrane region" description="Helical" evidence="1">
    <location>
        <begin position="66"/>
        <end position="87"/>
    </location>
</feature>